<dbReference type="InterPro" id="IPR019425">
    <property type="entry name" value="7TM_GPCR_serpentine_rcpt_Srt"/>
</dbReference>
<evidence type="ECO:0000313" key="2">
    <source>
        <dbReference type="EMBL" id="KAK0427407.1"/>
    </source>
</evidence>
<accession>A0AA39IQ26</accession>
<dbReference type="Proteomes" id="UP001175271">
    <property type="component" value="Unassembled WGS sequence"/>
</dbReference>
<keyword evidence="3" id="KW-1185">Reference proteome</keyword>
<feature type="transmembrane region" description="Helical" evidence="1">
    <location>
        <begin position="209"/>
        <end position="230"/>
    </location>
</feature>
<evidence type="ECO:0000313" key="3">
    <source>
        <dbReference type="Proteomes" id="UP001175271"/>
    </source>
</evidence>
<name>A0AA39IQ26_9BILA</name>
<dbReference type="AlphaFoldDB" id="A0AA39IQ26"/>
<keyword evidence="1" id="KW-0812">Transmembrane</keyword>
<evidence type="ECO:0000256" key="1">
    <source>
        <dbReference type="SAM" id="Phobius"/>
    </source>
</evidence>
<feature type="transmembrane region" description="Helical" evidence="1">
    <location>
        <begin position="242"/>
        <end position="263"/>
    </location>
</feature>
<feature type="transmembrane region" description="Helical" evidence="1">
    <location>
        <begin position="170"/>
        <end position="188"/>
    </location>
</feature>
<keyword evidence="1" id="KW-1133">Transmembrane helix</keyword>
<protein>
    <submittedName>
        <fullName evidence="2">Uncharacterized protein</fullName>
    </submittedName>
</protein>
<dbReference type="EMBL" id="JAUCMV010000001">
    <property type="protein sequence ID" value="KAK0427407.1"/>
    <property type="molecule type" value="Genomic_DNA"/>
</dbReference>
<sequence>MDGDRTTHVVVGCFSIVIPVLFLPCYIRILLIFLCSKRYRSLECYQIMIQMGIAQCLMSPSWILFGIAHLSQVDYLGLTALAYVLATSAIRAEAVLSLLLALNRLCIICRWRMPKVLSKVLNLCAWLIAVAQTSILLSPIAGFTINPLIFRPGYDTNKPTSAVVGKVGNYFLLSSFIINLIIYLLIVAGLIYQKAEAHVKSTLKKERDILIYAGVRFVSDITCVFTYQFGPMVLPASYWTDIAVYFTYPANNLIIPIVLYLTLYSSIRDAFFKGKSNMAFETRHSTTKSKRNSVVFVSRT</sequence>
<dbReference type="SUPFAM" id="SSF81321">
    <property type="entry name" value="Family A G protein-coupled receptor-like"/>
    <property type="match status" value="1"/>
</dbReference>
<keyword evidence="1" id="KW-0472">Membrane</keyword>
<comment type="caution">
    <text evidence="2">The sequence shown here is derived from an EMBL/GenBank/DDBJ whole genome shotgun (WGS) entry which is preliminary data.</text>
</comment>
<dbReference type="PANTHER" id="PTHR23021:SF11">
    <property type="entry name" value="SERPENTINE RECEPTOR, CLASS T"/>
    <property type="match status" value="1"/>
</dbReference>
<feature type="transmembrane region" description="Helical" evidence="1">
    <location>
        <begin position="47"/>
        <end position="68"/>
    </location>
</feature>
<gene>
    <name evidence="2" type="ORF">QR680_010213</name>
</gene>
<organism evidence="2 3">
    <name type="scientific">Steinernema hermaphroditum</name>
    <dbReference type="NCBI Taxonomy" id="289476"/>
    <lineage>
        <taxon>Eukaryota</taxon>
        <taxon>Metazoa</taxon>
        <taxon>Ecdysozoa</taxon>
        <taxon>Nematoda</taxon>
        <taxon>Chromadorea</taxon>
        <taxon>Rhabditida</taxon>
        <taxon>Tylenchina</taxon>
        <taxon>Panagrolaimomorpha</taxon>
        <taxon>Strongyloidoidea</taxon>
        <taxon>Steinernematidae</taxon>
        <taxon>Steinernema</taxon>
    </lineage>
</organism>
<dbReference type="PANTHER" id="PTHR23021">
    <property type="entry name" value="SERPENTINE RECEPTOR, CLASS T"/>
    <property type="match status" value="1"/>
</dbReference>
<feature type="transmembrane region" description="Helical" evidence="1">
    <location>
        <begin position="123"/>
        <end position="150"/>
    </location>
</feature>
<feature type="transmembrane region" description="Helical" evidence="1">
    <location>
        <begin position="6"/>
        <end position="35"/>
    </location>
</feature>
<reference evidence="2" key="1">
    <citation type="submission" date="2023-06" db="EMBL/GenBank/DDBJ databases">
        <title>Genomic analysis of the entomopathogenic nematode Steinernema hermaphroditum.</title>
        <authorList>
            <person name="Schwarz E.M."/>
            <person name="Heppert J.K."/>
            <person name="Baniya A."/>
            <person name="Schwartz H.T."/>
            <person name="Tan C.-H."/>
            <person name="Antoshechkin I."/>
            <person name="Sternberg P.W."/>
            <person name="Goodrich-Blair H."/>
            <person name="Dillman A.R."/>
        </authorList>
    </citation>
    <scope>NUCLEOTIDE SEQUENCE</scope>
    <source>
        <strain evidence="2">PS9179</strain>
        <tissue evidence="2">Whole animal</tissue>
    </source>
</reference>
<proteinExistence type="predicted"/>
<feature type="transmembrane region" description="Helical" evidence="1">
    <location>
        <begin position="80"/>
        <end position="102"/>
    </location>
</feature>